<dbReference type="EMBL" id="BNJQ01000002">
    <property type="protein sequence ID" value="GHP01895.1"/>
    <property type="molecule type" value="Genomic_DNA"/>
</dbReference>
<keyword evidence="3" id="KW-1185">Reference proteome</keyword>
<feature type="region of interest" description="Disordered" evidence="1">
    <location>
        <begin position="1"/>
        <end position="20"/>
    </location>
</feature>
<evidence type="ECO:0000313" key="2">
    <source>
        <dbReference type="EMBL" id="GHP01895.1"/>
    </source>
</evidence>
<organism evidence="2 3">
    <name type="scientific">Pycnococcus provasolii</name>
    <dbReference type="NCBI Taxonomy" id="41880"/>
    <lineage>
        <taxon>Eukaryota</taxon>
        <taxon>Viridiplantae</taxon>
        <taxon>Chlorophyta</taxon>
        <taxon>Pseudoscourfieldiophyceae</taxon>
        <taxon>Pseudoscourfieldiales</taxon>
        <taxon>Pycnococcaceae</taxon>
        <taxon>Pycnococcus</taxon>
    </lineage>
</organism>
<comment type="caution">
    <text evidence="2">The sequence shown here is derived from an EMBL/GenBank/DDBJ whole genome shotgun (WGS) entry which is preliminary data.</text>
</comment>
<dbReference type="Proteomes" id="UP000660262">
    <property type="component" value="Unassembled WGS sequence"/>
</dbReference>
<proteinExistence type="predicted"/>
<gene>
    <name evidence="2" type="ORF">PPROV_000065200</name>
</gene>
<accession>A0A830H4D4</accession>
<reference evidence="2" key="1">
    <citation type="submission" date="2020-10" db="EMBL/GenBank/DDBJ databases">
        <title>Unveiling of a novel bifunctional photoreceptor, Dualchrome1, isolated from a cosmopolitan green alga.</title>
        <authorList>
            <person name="Suzuki S."/>
            <person name="Kawachi M."/>
        </authorList>
    </citation>
    <scope>NUCLEOTIDE SEQUENCE</scope>
    <source>
        <strain evidence="2">NIES 2893</strain>
    </source>
</reference>
<evidence type="ECO:0000313" key="3">
    <source>
        <dbReference type="Proteomes" id="UP000660262"/>
    </source>
</evidence>
<feature type="compositionally biased region" description="Low complexity" evidence="1">
    <location>
        <begin position="10"/>
        <end position="20"/>
    </location>
</feature>
<sequence length="259" mass="27829">MASCSEEEVSQSSSEEASTLASSRLLLSQLRLLDSRVSAGGAPSLLEVGDGDSDSDSLPGLDGLDDLGEVSEDAASDDDHVLLESHLGLTLGGHDLVDDLETDDDYGGQENYTSSKRRDLAVRVVAPAAKFVVDEALGGAIKLPTNDVVASATTAVSSAATKDLPPVALDRYTMEDDGKRVKMRIDAKEFFDEVGTDARELTSSFGSRSFEVWLRDKRGVVRPRRLRMARTNYDLDEEACTARLHAKAPAILVSLVKRV</sequence>
<evidence type="ECO:0000256" key="1">
    <source>
        <dbReference type="SAM" id="MobiDB-lite"/>
    </source>
</evidence>
<feature type="region of interest" description="Disordered" evidence="1">
    <location>
        <begin position="42"/>
        <end position="75"/>
    </location>
</feature>
<name>A0A830H4D4_9CHLO</name>
<feature type="compositionally biased region" description="Acidic residues" evidence="1">
    <location>
        <begin position="63"/>
        <end position="75"/>
    </location>
</feature>
<dbReference type="AlphaFoldDB" id="A0A830H4D4"/>
<protein>
    <submittedName>
        <fullName evidence="2">Uncharacterized protein</fullName>
    </submittedName>
</protein>